<name>A0A8K0JKT8_9TREE</name>
<gene>
    <name evidence="2" type="ORF">FFLO_04131</name>
</gene>
<dbReference type="AlphaFoldDB" id="A0A8K0JKT8"/>
<accession>A0A8K0JKT8</accession>
<evidence type="ECO:0000313" key="3">
    <source>
        <dbReference type="Proteomes" id="UP000812966"/>
    </source>
</evidence>
<reference evidence="2" key="1">
    <citation type="submission" date="2020-04" db="EMBL/GenBank/DDBJ databases">
        <title>Analysis of mating type loci in Filobasidium floriforme.</title>
        <authorList>
            <person name="Nowrousian M."/>
        </authorList>
    </citation>
    <scope>NUCLEOTIDE SEQUENCE</scope>
    <source>
        <strain evidence="2">CBS 6242</strain>
    </source>
</reference>
<proteinExistence type="predicted"/>
<feature type="region of interest" description="Disordered" evidence="1">
    <location>
        <begin position="411"/>
        <end position="434"/>
    </location>
</feature>
<feature type="compositionally biased region" description="Polar residues" evidence="1">
    <location>
        <begin position="583"/>
        <end position="596"/>
    </location>
</feature>
<feature type="compositionally biased region" description="Polar residues" evidence="1">
    <location>
        <begin position="101"/>
        <end position="116"/>
    </location>
</feature>
<dbReference type="Proteomes" id="UP000812966">
    <property type="component" value="Unassembled WGS sequence"/>
</dbReference>
<keyword evidence="3" id="KW-1185">Reference proteome</keyword>
<feature type="region of interest" description="Disordered" evidence="1">
    <location>
        <begin position="713"/>
        <end position="837"/>
    </location>
</feature>
<feature type="compositionally biased region" description="Polar residues" evidence="1">
    <location>
        <begin position="413"/>
        <end position="433"/>
    </location>
</feature>
<feature type="compositionally biased region" description="Basic and acidic residues" evidence="1">
    <location>
        <begin position="715"/>
        <end position="728"/>
    </location>
</feature>
<feature type="compositionally biased region" description="Low complexity" evidence="1">
    <location>
        <begin position="766"/>
        <end position="778"/>
    </location>
</feature>
<evidence type="ECO:0000256" key="1">
    <source>
        <dbReference type="SAM" id="MobiDB-lite"/>
    </source>
</evidence>
<feature type="region of interest" description="Disordered" evidence="1">
    <location>
        <begin position="506"/>
        <end position="600"/>
    </location>
</feature>
<sequence length="837" mass="89294">MQPSPATNRVPASPPAFLDLPGYAPSSFSPQILVHPLEDRISYLDGNSVSGVIYVKGAGHGWKLDQVEVSLVLSEESATGSIEQLYASRWYTVLATSASRQAERGQTNLSTSSNSDYGRDVAGTRFTEKQRRAEGTLEVQDGLPFSIPLDHTIVPGSPLPGCIHLLEAGLGQVVWHIRVRVQGLNLLATPKTSPGASSPSSDKVEVEEKVEVHLTPCQVETRQASTATDFPRAGSSSSSSLATTTTTTTTITGRDSAIPAGKACKMVVSAVETSNTESIAVGVEISSDPQRLDEDEVKWLRGIRRVRIQWWRRIRVDLVDQRGDSFDPAASRRGKESLTLLHKSGKLCRYSSDRQRPIRLLFELPPLRNVLSNTHSAAALGGVGCGDVSQQTPCHEVDFFVRVIVESRGGGTATPSMQASSSNNTGPQNSSATEGDPIVLEQVIRILPPTWDQLLPYVMTIDETGVSDRLAIAQALHEDEINGEATSLMMSEDARNRAYRLKGSDVVGDTGTYRQDHTGEGAASSSGNPPPFDANVSNHEGNGDPPSFFDTTTGSGGDVLPSFDESERHNQSRFPGHGIPGANSGQGAGSSRTTRTPAPAQLTGELATWREYDGYETFSAPPPAAWESLGLSGSMDPPSTDDADLDAAHGDAALGGADERVRLMEHLGLGEGTRVIDTQEDMPPGFDEPSLPSLPNAIMPHHRRAIQRRTALEAGEPHQDPSDSRLDESPPPPAFSRESDPGAEAQQQTRGEGGGNRQVLPPPSFAASEAAEARGIAATGPEPVMNMNTARAAPVSSSSPPSLRYQLPDEVTSAPPVYSDESHPTHQEAPPGYSRAH</sequence>
<feature type="region of interest" description="Disordered" evidence="1">
    <location>
        <begin position="676"/>
        <end position="697"/>
    </location>
</feature>
<dbReference type="EMBL" id="JABELV010000083">
    <property type="protein sequence ID" value="KAG7531762.1"/>
    <property type="molecule type" value="Genomic_DNA"/>
</dbReference>
<organism evidence="2 3">
    <name type="scientific">Filobasidium floriforme</name>
    <dbReference type="NCBI Taxonomy" id="5210"/>
    <lineage>
        <taxon>Eukaryota</taxon>
        <taxon>Fungi</taxon>
        <taxon>Dikarya</taxon>
        <taxon>Basidiomycota</taxon>
        <taxon>Agaricomycotina</taxon>
        <taxon>Tremellomycetes</taxon>
        <taxon>Filobasidiales</taxon>
        <taxon>Filobasidiaceae</taxon>
        <taxon>Filobasidium</taxon>
    </lineage>
</organism>
<evidence type="ECO:0000313" key="2">
    <source>
        <dbReference type="EMBL" id="KAG7531762.1"/>
    </source>
</evidence>
<protein>
    <submittedName>
        <fullName evidence="2">Uncharacterized protein</fullName>
    </submittedName>
</protein>
<comment type="caution">
    <text evidence="2">The sequence shown here is derived from an EMBL/GenBank/DDBJ whole genome shotgun (WGS) entry which is preliminary data.</text>
</comment>
<feature type="compositionally biased region" description="Low complexity" evidence="1">
    <location>
        <begin position="235"/>
        <end position="248"/>
    </location>
</feature>
<feature type="region of interest" description="Disordered" evidence="1">
    <location>
        <begin position="101"/>
        <end position="120"/>
    </location>
</feature>
<feature type="region of interest" description="Disordered" evidence="1">
    <location>
        <begin position="222"/>
        <end position="248"/>
    </location>
</feature>
<dbReference type="OrthoDB" id="2574480at2759"/>